<organism evidence="1 2">
    <name type="scientific">Rotaria magnacalcarata</name>
    <dbReference type="NCBI Taxonomy" id="392030"/>
    <lineage>
        <taxon>Eukaryota</taxon>
        <taxon>Metazoa</taxon>
        <taxon>Spiralia</taxon>
        <taxon>Gnathifera</taxon>
        <taxon>Rotifera</taxon>
        <taxon>Eurotatoria</taxon>
        <taxon>Bdelloidea</taxon>
        <taxon>Philodinida</taxon>
        <taxon>Philodinidae</taxon>
        <taxon>Rotaria</taxon>
    </lineage>
</organism>
<reference evidence="1" key="1">
    <citation type="submission" date="2021-02" db="EMBL/GenBank/DDBJ databases">
        <authorList>
            <person name="Nowell W R."/>
        </authorList>
    </citation>
    <scope>NUCLEOTIDE SEQUENCE</scope>
</reference>
<proteinExistence type="predicted"/>
<accession>A0A816KG73</accession>
<evidence type="ECO:0000313" key="1">
    <source>
        <dbReference type="EMBL" id="CAF1920714.1"/>
    </source>
</evidence>
<name>A0A816KG73_9BILA</name>
<dbReference type="InterPro" id="IPR023696">
    <property type="entry name" value="Ureohydrolase_dom_sf"/>
</dbReference>
<dbReference type="Gene3D" id="3.40.800.10">
    <property type="entry name" value="Ureohydrolase domain"/>
    <property type="match status" value="1"/>
</dbReference>
<sequence length="119" mass="13768">MLIIFVVKIYWYERTRMDPVKDFYEIIQLCEDENCSIFVLFDIDSIIFLSCPRVSVPAIFGLTSEQAYQIASHVESPFNVILFDLTREGSQIHDFIQDFGLDSLDVVEITAARETSFLD</sequence>
<dbReference type="SUPFAM" id="SSF52768">
    <property type="entry name" value="Arginase/deacetylase"/>
    <property type="match status" value="1"/>
</dbReference>
<protein>
    <submittedName>
        <fullName evidence="1">Uncharacterized protein</fullName>
    </submittedName>
</protein>
<dbReference type="InterPro" id="IPR006035">
    <property type="entry name" value="Ureohydrolase"/>
</dbReference>
<evidence type="ECO:0000313" key="2">
    <source>
        <dbReference type="Proteomes" id="UP000663824"/>
    </source>
</evidence>
<comment type="caution">
    <text evidence="1">The sequence shown here is derived from an EMBL/GenBank/DDBJ whole genome shotgun (WGS) entry which is preliminary data.</text>
</comment>
<gene>
    <name evidence="1" type="ORF">MBJ925_LOCUS1996</name>
</gene>
<dbReference type="AlphaFoldDB" id="A0A816KG73"/>
<dbReference type="EMBL" id="CAJNRE010000131">
    <property type="protein sequence ID" value="CAF1920714.1"/>
    <property type="molecule type" value="Genomic_DNA"/>
</dbReference>
<dbReference type="Proteomes" id="UP000663824">
    <property type="component" value="Unassembled WGS sequence"/>
</dbReference>
<dbReference type="GO" id="GO:0046872">
    <property type="term" value="F:metal ion binding"/>
    <property type="evidence" value="ECO:0007669"/>
    <property type="project" value="InterPro"/>
</dbReference>
<dbReference type="Pfam" id="PF00491">
    <property type="entry name" value="Arginase"/>
    <property type="match status" value="1"/>
</dbReference>